<organism evidence="1 2">
    <name type="scientific">Stenotrophomonas rhizophila</name>
    <dbReference type="NCBI Taxonomy" id="216778"/>
    <lineage>
        <taxon>Bacteria</taxon>
        <taxon>Pseudomonadati</taxon>
        <taxon>Pseudomonadota</taxon>
        <taxon>Gammaproteobacteria</taxon>
        <taxon>Lysobacterales</taxon>
        <taxon>Lysobacteraceae</taxon>
        <taxon>Stenotrophomonas</taxon>
    </lineage>
</organism>
<proteinExistence type="predicted"/>
<sequence length="266" mass="28889">MHSLSSITLSFKAHVLRRTSARVALAAGSHDGGRFHRAMNSIQNSEDRLSGRFWSGALSAPKLVDRAAQLARLREQLIPSHHVADRVERLEQVLNRCGDRRPRWVSNIGPRAQAMQALVAPDAVLARARAALATLFWQGELTTLPDFKAAYLRANPPDINDPARAADLHRAAMEELYAQAPAVEHDGQKALLFSFGARVAPQHRPSVASLSPSRASRNDAVNRWWNTAMLADASAGSDSDVVSDDGSCSTASTAWVAIGEPRESYA</sequence>
<evidence type="ECO:0000313" key="2">
    <source>
        <dbReference type="Proteomes" id="UP001226084"/>
    </source>
</evidence>
<dbReference type="Proteomes" id="UP001226084">
    <property type="component" value="Unassembled WGS sequence"/>
</dbReference>
<dbReference type="AlphaFoldDB" id="A0AAP5AKZ3"/>
<dbReference type="EMBL" id="JAUTAS010000001">
    <property type="protein sequence ID" value="MDQ1109883.1"/>
    <property type="molecule type" value="Genomic_DNA"/>
</dbReference>
<gene>
    <name evidence="1" type="ORF">QE424_003042</name>
</gene>
<dbReference type="RefSeq" id="WP_307107468.1">
    <property type="nucleotide sequence ID" value="NZ_JAUTAS010000001.1"/>
</dbReference>
<accession>A0AAP5AKZ3</accession>
<evidence type="ECO:0000313" key="1">
    <source>
        <dbReference type="EMBL" id="MDQ1109883.1"/>
    </source>
</evidence>
<comment type="caution">
    <text evidence="1">The sequence shown here is derived from an EMBL/GenBank/DDBJ whole genome shotgun (WGS) entry which is preliminary data.</text>
</comment>
<name>A0AAP5AKZ3_9GAMM</name>
<reference evidence="1" key="1">
    <citation type="submission" date="2023-07" db="EMBL/GenBank/DDBJ databases">
        <title>Functional and genomic diversity of the sorghum phyllosphere microbiome.</title>
        <authorList>
            <person name="Shade A."/>
        </authorList>
    </citation>
    <scope>NUCLEOTIDE SEQUENCE</scope>
    <source>
        <strain evidence="1">SORGH_AS_0457</strain>
    </source>
</reference>
<protein>
    <submittedName>
        <fullName evidence="1">Uncharacterized protein</fullName>
    </submittedName>
</protein>